<evidence type="ECO:0000256" key="2">
    <source>
        <dbReference type="ARBA" id="ARBA00011900"/>
    </source>
</evidence>
<evidence type="ECO:0000256" key="4">
    <source>
        <dbReference type="ARBA" id="ARBA00022679"/>
    </source>
</evidence>
<dbReference type="Pfam" id="PF02384">
    <property type="entry name" value="N6_Mtase"/>
    <property type="match status" value="1"/>
</dbReference>
<gene>
    <name evidence="10" type="ORF">SAMN04488597_1343</name>
</gene>
<dbReference type="GO" id="GO:0003677">
    <property type="term" value="F:DNA binding"/>
    <property type="evidence" value="ECO:0007669"/>
    <property type="project" value="InterPro"/>
</dbReference>
<dbReference type="PRINTS" id="PR00507">
    <property type="entry name" value="N12N6MTFRASE"/>
</dbReference>
<dbReference type="Pfam" id="PF12161">
    <property type="entry name" value="HsdM_N"/>
    <property type="match status" value="1"/>
</dbReference>
<evidence type="ECO:0000259" key="8">
    <source>
        <dbReference type="Pfam" id="PF02384"/>
    </source>
</evidence>
<evidence type="ECO:0000313" key="10">
    <source>
        <dbReference type="EMBL" id="SDD21304.1"/>
    </source>
</evidence>
<proteinExistence type="inferred from homology"/>
<dbReference type="EC" id="2.1.1.72" evidence="2"/>
<dbReference type="SUPFAM" id="SSF53335">
    <property type="entry name" value="S-adenosyl-L-methionine-dependent methyltransferases"/>
    <property type="match status" value="1"/>
</dbReference>
<comment type="similarity">
    <text evidence="1">Belongs to the N(4)/N(6)-methyltransferase family.</text>
</comment>
<dbReference type="InterPro" id="IPR002052">
    <property type="entry name" value="DNA_methylase_N6_adenine_CS"/>
</dbReference>
<evidence type="ECO:0000313" key="11">
    <source>
        <dbReference type="Proteomes" id="UP000324896"/>
    </source>
</evidence>
<evidence type="ECO:0000256" key="5">
    <source>
        <dbReference type="ARBA" id="ARBA00022691"/>
    </source>
</evidence>
<evidence type="ECO:0000259" key="9">
    <source>
        <dbReference type="Pfam" id="PF12161"/>
    </source>
</evidence>
<keyword evidence="5" id="KW-0949">S-adenosyl-L-methionine</keyword>
<feature type="domain" description="DNA methylase adenine-specific" evidence="8">
    <location>
        <begin position="147"/>
        <end position="468"/>
    </location>
</feature>
<keyword evidence="6" id="KW-0680">Restriction system</keyword>
<dbReference type="AlphaFoldDB" id="A0A1G6SXH2"/>
<dbReference type="InterPro" id="IPR052916">
    <property type="entry name" value="Type-I_RE_MTase_Subunit"/>
</dbReference>
<dbReference type="PANTHER" id="PTHR42998:SF1">
    <property type="entry name" value="TYPE I RESTRICTION ENZYME HINDI METHYLASE SUBUNIT"/>
    <property type="match status" value="1"/>
</dbReference>
<name>A0A1G6SXH2_9FIRM</name>
<dbReference type="GO" id="GO:0009007">
    <property type="term" value="F:site-specific DNA-methyltransferase (adenine-specific) activity"/>
    <property type="evidence" value="ECO:0007669"/>
    <property type="project" value="UniProtKB-EC"/>
</dbReference>
<dbReference type="Proteomes" id="UP000324896">
    <property type="component" value="Unassembled WGS sequence"/>
</dbReference>
<organism evidence="10 11">
    <name type="scientific">Halanaerobium congolense</name>
    <dbReference type="NCBI Taxonomy" id="54121"/>
    <lineage>
        <taxon>Bacteria</taxon>
        <taxon>Bacillati</taxon>
        <taxon>Bacillota</taxon>
        <taxon>Clostridia</taxon>
        <taxon>Halanaerobiales</taxon>
        <taxon>Halanaerobiaceae</taxon>
        <taxon>Halanaerobium</taxon>
    </lineage>
</organism>
<comment type="catalytic activity">
    <reaction evidence="7">
        <text>a 2'-deoxyadenosine in DNA + S-adenosyl-L-methionine = an N(6)-methyl-2'-deoxyadenosine in DNA + S-adenosyl-L-homocysteine + H(+)</text>
        <dbReference type="Rhea" id="RHEA:15197"/>
        <dbReference type="Rhea" id="RHEA-COMP:12418"/>
        <dbReference type="Rhea" id="RHEA-COMP:12419"/>
        <dbReference type="ChEBI" id="CHEBI:15378"/>
        <dbReference type="ChEBI" id="CHEBI:57856"/>
        <dbReference type="ChEBI" id="CHEBI:59789"/>
        <dbReference type="ChEBI" id="CHEBI:90615"/>
        <dbReference type="ChEBI" id="CHEBI:90616"/>
        <dbReference type="EC" id="2.1.1.72"/>
    </reaction>
</comment>
<dbReference type="Gene3D" id="3.40.50.150">
    <property type="entry name" value="Vaccinia Virus protein VP39"/>
    <property type="match status" value="1"/>
</dbReference>
<feature type="domain" description="N6 adenine-specific DNA methyltransferase N-terminal" evidence="9">
    <location>
        <begin position="9"/>
        <end position="134"/>
    </location>
</feature>
<accession>A0A1G6SXH2</accession>
<dbReference type="Gene3D" id="1.20.1260.30">
    <property type="match status" value="1"/>
</dbReference>
<dbReference type="InterPro" id="IPR003356">
    <property type="entry name" value="DNA_methylase_A-5"/>
</dbReference>
<dbReference type="GO" id="GO:0032259">
    <property type="term" value="P:methylation"/>
    <property type="evidence" value="ECO:0007669"/>
    <property type="project" value="UniProtKB-KW"/>
</dbReference>
<dbReference type="InterPro" id="IPR022749">
    <property type="entry name" value="D12N6_MeTrfase_N"/>
</dbReference>
<dbReference type="GO" id="GO:0008170">
    <property type="term" value="F:N-methyltransferase activity"/>
    <property type="evidence" value="ECO:0007669"/>
    <property type="project" value="InterPro"/>
</dbReference>
<dbReference type="PROSITE" id="PS00092">
    <property type="entry name" value="N6_MTASE"/>
    <property type="match status" value="1"/>
</dbReference>
<dbReference type="InterPro" id="IPR038333">
    <property type="entry name" value="T1MK-like_N_sf"/>
</dbReference>
<reference evidence="10 11" key="1">
    <citation type="submission" date="2016-10" db="EMBL/GenBank/DDBJ databases">
        <authorList>
            <person name="Varghese N."/>
            <person name="Submissions S."/>
        </authorList>
    </citation>
    <scope>NUCLEOTIDE SEQUENCE [LARGE SCALE GENOMIC DNA]</scope>
    <source>
        <strain evidence="10 11">WG10</strain>
    </source>
</reference>
<dbReference type="InterPro" id="IPR029063">
    <property type="entry name" value="SAM-dependent_MTases_sf"/>
</dbReference>
<evidence type="ECO:0000256" key="6">
    <source>
        <dbReference type="ARBA" id="ARBA00022747"/>
    </source>
</evidence>
<dbReference type="EMBL" id="FMYT01000034">
    <property type="protein sequence ID" value="SDD21304.1"/>
    <property type="molecule type" value="Genomic_DNA"/>
</dbReference>
<evidence type="ECO:0000256" key="3">
    <source>
        <dbReference type="ARBA" id="ARBA00022603"/>
    </source>
</evidence>
<sequence>MSTAKVGFEEDLWKSANQLRNNMDPAEYKHVVLGLIFLKYVSDSFEEQREKIKKIEYADPEDRDEYKRVNVFWVPQTARWEYIKKNARKAEIGQIIDDAMVEIERENEELKGILNKNYARPTLSKRILGDLVDLISNIKVGDKESRSKDVLGRVYEYFLAKFASAEGKGGGQFYTPSSIVNLLVEMLEPYEGRVYDPCCGSGGMFVQSEKFVENHQGKMQDLSIYGQESNPTTWRLCQMNLAIRGINGKLGGKPADSFHNDLHKDLRADYILANPPFNVSEWGAEHVADDIRWKYGIPYNGNANYAWVQHFIHHLAPTGTAGFVLANGALSSNTSSEGNIREKILEDDLVDCIVALPKKLFYSTGIPVSLWFLSKNKGGNGGRKRKGETLFIDARKMGNLVDRAHRELEEEDIKKISDTYHAWKGTAEEKEYEDIKGFCKAAQLEEIREHEHILTPGRYVGVEERQEDDEPFEDKMARLTDELAEQFVKSNKLEEEIRDNLRVIGYEF</sequence>
<dbReference type="PANTHER" id="PTHR42998">
    <property type="entry name" value="TYPE I RESTRICTION ENZYME HINDVIIP M PROTEIN-RELATED"/>
    <property type="match status" value="1"/>
</dbReference>
<evidence type="ECO:0000256" key="1">
    <source>
        <dbReference type="ARBA" id="ARBA00006594"/>
    </source>
</evidence>
<keyword evidence="4" id="KW-0808">Transferase</keyword>
<protein>
    <recommendedName>
        <fullName evidence="2">site-specific DNA-methyltransferase (adenine-specific)</fullName>
        <ecNumber evidence="2">2.1.1.72</ecNumber>
    </recommendedName>
</protein>
<dbReference type="GO" id="GO:0009307">
    <property type="term" value="P:DNA restriction-modification system"/>
    <property type="evidence" value="ECO:0007669"/>
    <property type="project" value="UniProtKB-KW"/>
</dbReference>
<dbReference type="RefSeq" id="WP_149796954.1">
    <property type="nucleotide sequence ID" value="NZ_FMYT01000034.1"/>
</dbReference>
<evidence type="ECO:0000256" key="7">
    <source>
        <dbReference type="ARBA" id="ARBA00047942"/>
    </source>
</evidence>
<keyword evidence="3" id="KW-0489">Methyltransferase</keyword>